<comment type="caution">
    <text evidence="1">The sequence shown here is derived from an EMBL/GenBank/DDBJ whole genome shotgun (WGS) entry which is preliminary data.</text>
</comment>
<organism evidence="1 2">
    <name type="scientific">Rhodofomes roseus</name>
    <dbReference type="NCBI Taxonomy" id="34475"/>
    <lineage>
        <taxon>Eukaryota</taxon>
        <taxon>Fungi</taxon>
        <taxon>Dikarya</taxon>
        <taxon>Basidiomycota</taxon>
        <taxon>Agaricomycotina</taxon>
        <taxon>Agaricomycetes</taxon>
        <taxon>Polyporales</taxon>
        <taxon>Rhodofomes</taxon>
    </lineage>
</organism>
<evidence type="ECO:0000313" key="1">
    <source>
        <dbReference type="EMBL" id="TFY51225.1"/>
    </source>
</evidence>
<accession>A0A4Y9XMB5</accession>
<sequence length="51" mass="5660">MTFQDQLDVAEIRLVIEEAAHATIKGRSFAMEIRTTQVLEANTAAFAARSH</sequence>
<gene>
    <name evidence="1" type="ORF">EVJ58_g10678</name>
</gene>
<name>A0A4Y9XMB5_9APHY</name>
<dbReference type="AlphaFoldDB" id="A0A4Y9XMB5"/>
<proteinExistence type="predicted"/>
<dbReference type="EMBL" id="SEKV01001244">
    <property type="protein sequence ID" value="TFY51225.1"/>
    <property type="molecule type" value="Genomic_DNA"/>
</dbReference>
<protein>
    <submittedName>
        <fullName evidence="1">Uncharacterized protein</fullName>
    </submittedName>
</protein>
<evidence type="ECO:0000313" key="2">
    <source>
        <dbReference type="Proteomes" id="UP000298390"/>
    </source>
</evidence>
<reference evidence="1 2" key="1">
    <citation type="submission" date="2019-01" db="EMBL/GenBank/DDBJ databases">
        <title>Genome sequencing of the rare red list fungi Fomitopsis rosea.</title>
        <authorList>
            <person name="Buettner E."/>
            <person name="Kellner H."/>
        </authorList>
    </citation>
    <scope>NUCLEOTIDE SEQUENCE [LARGE SCALE GENOMIC DNA]</scope>
    <source>
        <strain evidence="1 2">DSM 105464</strain>
    </source>
</reference>
<dbReference type="Proteomes" id="UP000298390">
    <property type="component" value="Unassembled WGS sequence"/>
</dbReference>